<sequence length="1437" mass="159438">MPVSLPSFSSSEEDELDDNRLTVLHSDLSHIPFTPNLQFYLNGKLQIVRNPDPEARLIDYIRNDAGLKGTKEACSESGCNACSVALASLIPSTSDPTKREIKYISVNSCVTPLVIAEGRHVITVEGIGSSDNPHPVQERIAKFHGSQCGYCTPGFVMALYTLLRQKDGVVSVEDVDEALESNLCRCTGYMPIADAAYSFAYDSDNYNKEKIRPFLKKKLAGQNGVSNGDDCGSSNGNGGAVCAMGDKCCKNKKKLKGEDGKAKEVTTEFPDSEIDMNKLFTPNGLPLKTYKPSEDIQFPLKLAKYSKKPIFYGNERKIWFRPTTKQQLLEIYKSYPDAKLVAGASEVLIEVKFKFSNYQVNIYCNDVEELKSWNYVDGKGLMIGGNLPLIDLEHICENLAKRLGKTGKGQVFHHICQQLKLFASKAVRNVATAAGNIVTASPIADLNPILVACGAVITSEKIDSEGKLESVDIQMRDDYFTGYRKTKLPPNSIVSNIFIPETQENEFIHAFKQSKRKDDDISIVTACLQAQLDEEGKVVYSTLVYGGMAPMTVQAKQTQAFMKGKSIISKNFAEDTIDVLTKDFNLSYSVPGGMATYRRSLTLSFFYKFWQYMIAQFSAFSLETRKSLIDVDSLSQVTRNQKHGYREIGVHEPKDKDTIVGKSLVHVNAIKQTVGEAQYTDDIPPQHMEVFAAQVLSSKAHAKIKSIDYTAALEVETVVGFVDVNDVHSKEANYWGVLPFGKEPFFADGEVFFVGQTIALICATNKERAYEASRLVKIEYEELPAIISVEDGIAAKSFFGPSEKEADIRQTRLGDWEKAFKESDHYIEGEARLSSQEHFYFETQNCLVIPEEGGELKVYSSTQNPAETQEYCGHITGVPANRVVCRVKRLGGGFGGKETRAVQLAAIASLGAKKFKRPVRMSLNRSEDMLISGQRHPFLIKYRASMNKDLKLTGCDITLYANAGWSMDLTRGVVDRGVLHSTNCYYFPNARVTGIPVKTNVASNTAYRSFGAQAGFYAVESVINRFAEELGIDPEAIRQKNYYQPCIGQTFHFKQDVTEDIQIRELVKQNFEECKYDQLKAEVEEFNSKSKWIKRGIAHIPVAFGVSFGVLFLNQGGAMINIYQDGSVLISTGGVEIGQGISTVMRMIASQNLNVPFEKVFLSETSTQVVPNGSATAASAGSDLNGMALKNACDKLNSRLQPIKEMLKDRDYTWEELIKTAYLERVSLSATGFYKTPEIGFSYDDENPKPAFFYHTQGSAVSVVEVDTLTGDWVALQSHIKMDVGKPLNEAIIYGQIEGAFIQGMGYFTMEQALWMRHNGSLATRGPGNYKIPGFRDIPQVFNVSMLKGDFKHLRNIHSSKGVGEPPFFLGASVQFALRNAIGYARKEHGIEMGSLGLKFQTPLTTERIRNDCGDSIVAKADVKPKDDTEKDFFIEA</sequence>
<dbReference type="Proteomes" id="UP001165064">
    <property type="component" value="Unassembled WGS sequence"/>
</dbReference>
<organism evidence="1 2">
    <name type="scientific">Ambrosiozyma monospora</name>
    <name type="common">Yeast</name>
    <name type="synonym">Endomycopsis monosporus</name>
    <dbReference type="NCBI Taxonomy" id="43982"/>
    <lineage>
        <taxon>Eukaryota</taxon>
        <taxon>Fungi</taxon>
        <taxon>Dikarya</taxon>
        <taxon>Ascomycota</taxon>
        <taxon>Saccharomycotina</taxon>
        <taxon>Pichiomycetes</taxon>
        <taxon>Pichiales</taxon>
        <taxon>Pichiaceae</taxon>
        <taxon>Ambrosiozyma</taxon>
    </lineage>
</organism>
<gene>
    <name evidence="1" type="ORF">Amon02_000159000</name>
</gene>
<protein>
    <submittedName>
        <fullName evidence="1">Unnamed protein product</fullName>
    </submittedName>
</protein>
<reference evidence="1" key="1">
    <citation type="submission" date="2023-04" db="EMBL/GenBank/DDBJ databases">
        <title>Ambrosiozyma monospora NBRC 10751.</title>
        <authorList>
            <person name="Ichikawa N."/>
            <person name="Sato H."/>
            <person name="Tonouchi N."/>
        </authorList>
    </citation>
    <scope>NUCLEOTIDE SEQUENCE</scope>
    <source>
        <strain evidence="1">NBRC 10751</strain>
    </source>
</reference>
<evidence type="ECO:0000313" key="2">
    <source>
        <dbReference type="Proteomes" id="UP001165064"/>
    </source>
</evidence>
<comment type="caution">
    <text evidence="1">The sequence shown here is derived from an EMBL/GenBank/DDBJ whole genome shotgun (WGS) entry which is preliminary data.</text>
</comment>
<accession>A0ACB5SV95</accession>
<evidence type="ECO:0000313" key="1">
    <source>
        <dbReference type="EMBL" id="GME73944.1"/>
    </source>
</evidence>
<keyword evidence="2" id="KW-1185">Reference proteome</keyword>
<dbReference type="EMBL" id="BSXS01000795">
    <property type="protein sequence ID" value="GME73944.1"/>
    <property type="molecule type" value="Genomic_DNA"/>
</dbReference>
<name>A0ACB5SV95_AMBMO</name>
<proteinExistence type="predicted"/>